<gene>
    <name evidence="2" type="ORF">EC9_51280</name>
</gene>
<dbReference type="Proteomes" id="UP000319557">
    <property type="component" value="Chromosome"/>
</dbReference>
<protein>
    <recommendedName>
        <fullName evidence="4">Carboxypeptidase regulatory-like domain-containing protein</fullName>
    </recommendedName>
</protein>
<accession>A0A517M7P5</accession>
<organism evidence="2 3">
    <name type="scientific">Rosistilla ulvae</name>
    <dbReference type="NCBI Taxonomy" id="1930277"/>
    <lineage>
        <taxon>Bacteria</taxon>
        <taxon>Pseudomonadati</taxon>
        <taxon>Planctomycetota</taxon>
        <taxon>Planctomycetia</taxon>
        <taxon>Pirellulales</taxon>
        <taxon>Pirellulaceae</taxon>
        <taxon>Rosistilla</taxon>
    </lineage>
</organism>
<proteinExistence type="predicted"/>
<dbReference type="EMBL" id="CP036261">
    <property type="protein sequence ID" value="QDS90910.1"/>
    <property type="molecule type" value="Genomic_DNA"/>
</dbReference>
<feature type="compositionally biased region" description="Acidic residues" evidence="1">
    <location>
        <begin position="188"/>
        <end position="199"/>
    </location>
</feature>
<keyword evidence="3" id="KW-1185">Reference proteome</keyword>
<reference evidence="2 3" key="1">
    <citation type="submission" date="2019-02" db="EMBL/GenBank/DDBJ databases">
        <title>Deep-cultivation of Planctomycetes and their phenomic and genomic characterization uncovers novel biology.</title>
        <authorList>
            <person name="Wiegand S."/>
            <person name="Jogler M."/>
            <person name="Boedeker C."/>
            <person name="Pinto D."/>
            <person name="Vollmers J."/>
            <person name="Rivas-Marin E."/>
            <person name="Kohn T."/>
            <person name="Peeters S.H."/>
            <person name="Heuer A."/>
            <person name="Rast P."/>
            <person name="Oberbeckmann S."/>
            <person name="Bunk B."/>
            <person name="Jeske O."/>
            <person name="Meyerdierks A."/>
            <person name="Storesund J.E."/>
            <person name="Kallscheuer N."/>
            <person name="Luecker S."/>
            <person name="Lage O.M."/>
            <person name="Pohl T."/>
            <person name="Merkel B.J."/>
            <person name="Hornburger P."/>
            <person name="Mueller R.-W."/>
            <person name="Bruemmer F."/>
            <person name="Labrenz M."/>
            <person name="Spormann A.M."/>
            <person name="Op den Camp H."/>
            <person name="Overmann J."/>
            <person name="Amann R."/>
            <person name="Jetten M.S.M."/>
            <person name="Mascher T."/>
            <person name="Medema M.H."/>
            <person name="Devos D.P."/>
            <person name="Kaster A.-K."/>
            <person name="Ovreas L."/>
            <person name="Rohde M."/>
            <person name="Galperin M.Y."/>
            <person name="Jogler C."/>
        </authorList>
    </citation>
    <scope>NUCLEOTIDE SEQUENCE [LARGE SCALE GENOMIC DNA]</scope>
    <source>
        <strain evidence="2 3">EC9</strain>
    </source>
</reference>
<evidence type="ECO:0000313" key="2">
    <source>
        <dbReference type="EMBL" id="QDS90910.1"/>
    </source>
</evidence>
<evidence type="ECO:0000256" key="1">
    <source>
        <dbReference type="SAM" id="MobiDB-lite"/>
    </source>
</evidence>
<sequence length="199" mass="21295">MFADFKTGLLITLGAILGCGQQPVETGPVLIPIRGTLTLDGQPLPFKSVQLSPTAGTAGRGAAAFSDGQGRFQMKAIISDAIEDFAGCPPGRYRIVVTEPLIPISDRDFEAAHQEMIEEAREPEVAILLSEPNPNSTIPDAYKTDHTSPLEIVIDQQTQTLAIELDSKAIPRAAPEATPPSNDTQESSSEEQQNETTPE</sequence>
<feature type="region of interest" description="Disordered" evidence="1">
    <location>
        <begin position="163"/>
        <end position="199"/>
    </location>
</feature>
<dbReference type="RefSeq" id="WP_218934411.1">
    <property type="nucleotide sequence ID" value="NZ_CP036261.1"/>
</dbReference>
<name>A0A517M7P5_9BACT</name>
<dbReference type="KEGG" id="ruv:EC9_51280"/>
<dbReference type="AlphaFoldDB" id="A0A517M7P5"/>
<evidence type="ECO:0008006" key="4">
    <source>
        <dbReference type="Google" id="ProtNLM"/>
    </source>
</evidence>
<evidence type="ECO:0000313" key="3">
    <source>
        <dbReference type="Proteomes" id="UP000319557"/>
    </source>
</evidence>
<dbReference type="PROSITE" id="PS51257">
    <property type="entry name" value="PROKAR_LIPOPROTEIN"/>
    <property type="match status" value="1"/>
</dbReference>